<feature type="transmembrane region" description="Helical" evidence="8">
    <location>
        <begin position="484"/>
        <end position="505"/>
    </location>
</feature>
<organism evidence="11 12">
    <name type="scientific">Aspergillus candidus</name>
    <dbReference type="NCBI Taxonomy" id="41067"/>
    <lineage>
        <taxon>Eukaryota</taxon>
        <taxon>Fungi</taxon>
        <taxon>Dikarya</taxon>
        <taxon>Ascomycota</taxon>
        <taxon>Pezizomycotina</taxon>
        <taxon>Eurotiomycetes</taxon>
        <taxon>Eurotiomycetidae</taxon>
        <taxon>Eurotiales</taxon>
        <taxon>Aspergillaceae</taxon>
        <taxon>Aspergillus</taxon>
        <taxon>Aspergillus subgen. Circumdati</taxon>
    </lineage>
</organism>
<dbReference type="Gene3D" id="1.20.1250.20">
    <property type="entry name" value="MFS general substrate transporter like domains"/>
    <property type="match status" value="2"/>
</dbReference>
<comment type="subcellular location">
    <subcellularLocation>
        <location evidence="8">Cell membrane</location>
        <topology evidence="8">Multi-pass membrane protein</topology>
    </subcellularLocation>
    <subcellularLocation>
        <location evidence="1">Membrane</location>
        <topology evidence="1">Multi-pass membrane protein</topology>
    </subcellularLocation>
</comment>
<dbReference type="InterPro" id="IPR011701">
    <property type="entry name" value="MFS"/>
</dbReference>
<evidence type="ECO:0000256" key="9">
    <source>
        <dbReference type="SAM" id="MobiDB-lite"/>
    </source>
</evidence>
<dbReference type="NCBIfam" id="TIGR00886">
    <property type="entry name" value="2A0108"/>
    <property type="match status" value="1"/>
</dbReference>
<dbReference type="Pfam" id="PF07690">
    <property type="entry name" value="MFS_1"/>
    <property type="match status" value="1"/>
</dbReference>
<keyword evidence="7 8" id="KW-0472">Membrane</keyword>
<evidence type="ECO:0000313" key="12">
    <source>
        <dbReference type="Proteomes" id="UP000234585"/>
    </source>
</evidence>
<dbReference type="PROSITE" id="PS50850">
    <property type="entry name" value="MFS"/>
    <property type="match status" value="1"/>
</dbReference>
<feature type="compositionally biased region" description="Polar residues" evidence="9">
    <location>
        <begin position="280"/>
        <end position="289"/>
    </location>
</feature>
<dbReference type="InterPro" id="IPR036259">
    <property type="entry name" value="MFS_trans_sf"/>
</dbReference>
<evidence type="ECO:0000313" key="11">
    <source>
        <dbReference type="EMBL" id="PLB36438.1"/>
    </source>
</evidence>
<evidence type="ECO:0000256" key="1">
    <source>
        <dbReference type="ARBA" id="ARBA00004141"/>
    </source>
</evidence>
<dbReference type="STRING" id="41067.A0A2I2F772"/>
<accession>A0A2I2F772</accession>
<feature type="transmembrane region" description="Helical" evidence="8">
    <location>
        <begin position="102"/>
        <end position="121"/>
    </location>
</feature>
<keyword evidence="4 8" id="KW-0812">Transmembrane</keyword>
<dbReference type="CDD" id="cd17341">
    <property type="entry name" value="MFS_NRT2_like"/>
    <property type="match status" value="1"/>
</dbReference>
<feature type="transmembrane region" description="Helical" evidence="8">
    <location>
        <begin position="318"/>
        <end position="344"/>
    </location>
</feature>
<evidence type="ECO:0000256" key="5">
    <source>
        <dbReference type="ARBA" id="ARBA00022989"/>
    </source>
</evidence>
<dbReference type="AlphaFoldDB" id="A0A2I2F772"/>
<dbReference type="FunFam" id="1.20.1250.20:FF:000463">
    <property type="entry name" value="Nitrate transporter CrnA"/>
    <property type="match status" value="1"/>
</dbReference>
<dbReference type="InterPro" id="IPR004737">
    <property type="entry name" value="NO3_transporter_NarK/NarU-like"/>
</dbReference>
<sequence length="515" mass="55093">MSFVKSLFASPEVNPSNRKATSIPILNPFDRYGRVFFFSWMGFMVAFLSWYAFPPLLSATIKKDLNMTSAQVANSNIVALLATLLVRFVAGPLCDRFGPRLVFVGLLLCGSLPTAMAGLVTTPQGLIALRFFVGILGGTFVPCQVWCTGFFDKKIVGTANSLAGGWGNAGGGITYFLMPAVFDSLVQSRGLSPHQAWRVAYIVPFIIIVVVALGMLLTCDDTPTGKWSERHIWNREHDHPKDNSINNDIVDIVPSSDPSSPPSLNKNTPTTDIEKKAGTGTDSPNSSLAPENGIVTNLDALRTADTVIPLSRKDASKVLLSLSTAAVAIPYACSFGSELAINSILGDYYAANFPHLGQTQSGRWAAMFGLLNVVFRPAGGFIGDILYQYTGSVWSKKLFLSFLGVVMGAFQLAMGLSDPKSQSTMFGLTAGLAFFLEASNGANFAVVPHVHPFANGLVSGAVGGMGNLGGIIFAIIFRYNDSDYARALWIIGVISIAANVAVAWIRPVPKGQALR</sequence>
<dbReference type="Proteomes" id="UP000234585">
    <property type="component" value="Unassembled WGS sequence"/>
</dbReference>
<feature type="transmembrane region" description="Helical" evidence="8">
    <location>
        <begin position="457"/>
        <end position="477"/>
    </location>
</feature>
<evidence type="ECO:0000256" key="8">
    <source>
        <dbReference type="RuleBase" id="RU366033"/>
    </source>
</evidence>
<keyword evidence="3 8" id="KW-0813">Transport</keyword>
<dbReference type="SUPFAM" id="SSF103473">
    <property type="entry name" value="MFS general substrate transporter"/>
    <property type="match status" value="1"/>
</dbReference>
<dbReference type="InterPro" id="IPR020846">
    <property type="entry name" value="MFS_dom"/>
</dbReference>
<feature type="compositionally biased region" description="Low complexity" evidence="9">
    <location>
        <begin position="248"/>
        <end position="258"/>
    </location>
</feature>
<dbReference type="InterPro" id="IPR044772">
    <property type="entry name" value="NO3_transporter"/>
</dbReference>
<keyword evidence="5 8" id="KW-1133">Transmembrane helix</keyword>
<feature type="transmembrane region" description="Helical" evidence="8">
    <location>
        <begin position="159"/>
        <end position="178"/>
    </location>
</feature>
<feature type="region of interest" description="Disordered" evidence="9">
    <location>
        <begin position="237"/>
        <end position="291"/>
    </location>
</feature>
<feature type="transmembrane region" description="Helical" evidence="8">
    <location>
        <begin position="398"/>
        <end position="416"/>
    </location>
</feature>
<dbReference type="GeneID" id="36520429"/>
<evidence type="ECO:0000256" key="2">
    <source>
        <dbReference type="ARBA" id="ARBA00008432"/>
    </source>
</evidence>
<proteinExistence type="inferred from homology"/>
<evidence type="ECO:0000256" key="3">
    <source>
        <dbReference type="ARBA" id="ARBA00022448"/>
    </source>
</evidence>
<dbReference type="GO" id="GO:0015112">
    <property type="term" value="F:nitrate transmembrane transporter activity"/>
    <property type="evidence" value="ECO:0007669"/>
    <property type="project" value="UniProtKB-UniRule"/>
</dbReference>
<dbReference type="GO" id="GO:0042128">
    <property type="term" value="P:nitrate assimilation"/>
    <property type="evidence" value="ECO:0007669"/>
    <property type="project" value="UniProtKB-UniRule"/>
</dbReference>
<feature type="transmembrane region" description="Helical" evidence="8">
    <location>
        <begin position="73"/>
        <end position="90"/>
    </location>
</feature>
<reference evidence="11 12" key="1">
    <citation type="submission" date="2017-12" db="EMBL/GenBank/DDBJ databases">
        <authorList>
            <consortium name="DOE Joint Genome Institute"/>
            <person name="Haridas S."/>
            <person name="Kjaerbolling I."/>
            <person name="Vesth T.C."/>
            <person name="Frisvad J.C."/>
            <person name="Nybo J.L."/>
            <person name="Theobald S."/>
            <person name="Kuo A."/>
            <person name="Bowyer P."/>
            <person name="Matsuda Y."/>
            <person name="Mondo S."/>
            <person name="Lyhne E.K."/>
            <person name="Kogle M.E."/>
            <person name="Clum A."/>
            <person name="Lipzen A."/>
            <person name="Salamov A."/>
            <person name="Ngan C.Y."/>
            <person name="Daum C."/>
            <person name="Chiniquy J."/>
            <person name="Barry K."/>
            <person name="LaButti K."/>
            <person name="Simmons B.A."/>
            <person name="Magnuson J.K."/>
            <person name="Mortensen U.H."/>
            <person name="Larsen T.O."/>
            <person name="Grigoriev I.V."/>
            <person name="Baker S.E."/>
            <person name="Andersen M.R."/>
            <person name="Nordberg H.P."/>
            <person name="Cantor M.N."/>
            <person name="Hua S.X."/>
        </authorList>
    </citation>
    <scope>NUCLEOTIDE SEQUENCE [LARGE SCALE GENOMIC DNA]</scope>
    <source>
        <strain evidence="11 12">CBS 102.13</strain>
    </source>
</reference>
<evidence type="ECO:0000256" key="7">
    <source>
        <dbReference type="ARBA" id="ARBA00023136"/>
    </source>
</evidence>
<dbReference type="PANTHER" id="PTHR23515">
    <property type="entry name" value="HIGH-AFFINITY NITRATE TRANSPORTER 2.3"/>
    <property type="match status" value="1"/>
</dbReference>
<keyword evidence="8" id="KW-1003">Cell membrane</keyword>
<protein>
    <recommendedName>
        <fullName evidence="8">Nitrate/nitrite transporter</fullName>
    </recommendedName>
</protein>
<gene>
    <name evidence="11" type="ORF">BDW47DRAFT_108589</name>
</gene>
<evidence type="ECO:0000256" key="6">
    <source>
        <dbReference type="ARBA" id="ARBA00023063"/>
    </source>
</evidence>
<evidence type="ECO:0000256" key="4">
    <source>
        <dbReference type="ARBA" id="ARBA00022692"/>
    </source>
</evidence>
<keyword evidence="6 8" id="KW-0534">Nitrate assimilation</keyword>
<dbReference type="FunFam" id="1.20.1250.20:FF:000382">
    <property type="entry name" value="Nitrate transporter CrnA"/>
    <property type="match status" value="1"/>
</dbReference>
<feature type="domain" description="Major facilitator superfamily (MFS) profile" evidence="10">
    <location>
        <begin position="35"/>
        <end position="510"/>
    </location>
</feature>
<dbReference type="OrthoDB" id="434240at2759"/>
<dbReference type="RefSeq" id="XP_024670450.1">
    <property type="nucleotide sequence ID" value="XM_024813269.1"/>
</dbReference>
<comment type="similarity">
    <text evidence="2 8">Belongs to the major facilitator superfamily. Nitrate/nitrite porter (TC 2.A.1.8) family.</text>
</comment>
<feature type="transmembrane region" description="Helical" evidence="8">
    <location>
        <begin position="35"/>
        <end position="53"/>
    </location>
</feature>
<feature type="transmembrane region" description="Helical" evidence="8">
    <location>
        <begin position="364"/>
        <end position="386"/>
    </location>
</feature>
<dbReference type="GO" id="GO:0015113">
    <property type="term" value="F:nitrite transmembrane transporter activity"/>
    <property type="evidence" value="ECO:0007669"/>
    <property type="project" value="InterPro"/>
</dbReference>
<name>A0A2I2F772_ASPCN</name>
<feature type="transmembrane region" description="Helical" evidence="8">
    <location>
        <begin position="198"/>
        <end position="219"/>
    </location>
</feature>
<dbReference type="GO" id="GO:0005886">
    <property type="term" value="C:plasma membrane"/>
    <property type="evidence" value="ECO:0007669"/>
    <property type="project" value="UniProtKB-SubCell"/>
</dbReference>
<evidence type="ECO:0000259" key="10">
    <source>
        <dbReference type="PROSITE" id="PS50850"/>
    </source>
</evidence>
<feature type="transmembrane region" description="Helical" evidence="8">
    <location>
        <begin position="127"/>
        <end position="147"/>
    </location>
</feature>
<keyword evidence="12" id="KW-1185">Reference proteome</keyword>
<dbReference type="EMBL" id="KZ559151">
    <property type="protein sequence ID" value="PLB36438.1"/>
    <property type="molecule type" value="Genomic_DNA"/>
</dbReference>